<feature type="domain" description="CULT" evidence="2">
    <location>
        <begin position="25"/>
        <end position="146"/>
    </location>
</feature>
<feature type="chain" id="PRO_5037824028" evidence="1">
    <location>
        <begin position="27"/>
        <end position="155"/>
    </location>
</feature>
<evidence type="ECO:0000313" key="3">
    <source>
        <dbReference type="Proteomes" id="UP000887569"/>
    </source>
</evidence>
<dbReference type="Proteomes" id="UP000887569">
    <property type="component" value="Unplaced"/>
</dbReference>
<organism evidence="3 4">
    <name type="scientific">Parascaris univalens</name>
    <name type="common">Nematode worm</name>
    <dbReference type="NCBI Taxonomy" id="6257"/>
    <lineage>
        <taxon>Eukaryota</taxon>
        <taxon>Metazoa</taxon>
        <taxon>Ecdysozoa</taxon>
        <taxon>Nematoda</taxon>
        <taxon>Chromadorea</taxon>
        <taxon>Rhabditida</taxon>
        <taxon>Spirurina</taxon>
        <taxon>Ascaridomorpha</taxon>
        <taxon>Ascaridoidea</taxon>
        <taxon>Ascarididae</taxon>
        <taxon>Parascaris</taxon>
    </lineage>
</organism>
<dbReference type="FunFam" id="2.170.150.20:FF:000007">
    <property type="entry name" value="Protein cereblon"/>
    <property type="match status" value="1"/>
</dbReference>
<evidence type="ECO:0000256" key="1">
    <source>
        <dbReference type="SAM" id="SignalP"/>
    </source>
</evidence>
<feature type="signal peptide" evidence="1">
    <location>
        <begin position="1"/>
        <end position="26"/>
    </location>
</feature>
<dbReference type="InterPro" id="IPR034750">
    <property type="entry name" value="CULT"/>
</dbReference>
<protein>
    <submittedName>
        <fullName evidence="4">CULT domain-containing protein</fullName>
    </submittedName>
</protein>
<keyword evidence="1" id="KW-0732">Signal</keyword>
<name>A0A915ATE0_PARUN</name>
<evidence type="ECO:0000259" key="2">
    <source>
        <dbReference type="PROSITE" id="PS51788"/>
    </source>
</evidence>
<keyword evidence="3" id="KW-1185">Reference proteome</keyword>
<dbReference type="AlphaFoldDB" id="A0A915ATE0"/>
<proteinExistence type="predicted"/>
<sequence>ADGCAMELLLLWYLLWMCLTAIAGRAALLCRRCGHTVAHGSMLTNKKSSFALRRYNMSVLGRNQLVQVFENPLRETFDVVTALTADLQLSGKAQVHATWFPEHEWTICVCSVCGTHLGWYFQPENIQVKSAKSFVGLVLGNLISDDYADTLTRVP</sequence>
<dbReference type="CDD" id="cd15777">
    <property type="entry name" value="CRBN_C_like"/>
    <property type="match status" value="1"/>
</dbReference>
<dbReference type="WBParaSite" id="PgR015_g096_t01">
    <property type="protein sequence ID" value="PgR015_g096_t01"/>
    <property type="gene ID" value="PgR015_g096"/>
</dbReference>
<dbReference type="PROSITE" id="PS51788">
    <property type="entry name" value="CULT"/>
    <property type="match status" value="1"/>
</dbReference>
<reference evidence="4" key="1">
    <citation type="submission" date="2022-11" db="UniProtKB">
        <authorList>
            <consortium name="WormBaseParasite"/>
        </authorList>
    </citation>
    <scope>IDENTIFICATION</scope>
</reference>
<evidence type="ECO:0000313" key="4">
    <source>
        <dbReference type="WBParaSite" id="PgR015_g096_t01"/>
    </source>
</evidence>
<dbReference type="Gene3D" id="2.170.150.20">
    <property type="entry name" value="Peptide methionine sulfoxide reductase"/>
    <property type="match status" value="1"/>
</dbReference>
<accession>A0A915ATE0</accession>